<dbReference type="Gene3D" id="2.130.10.120">
    <property type="entry name" value="Prolyl oligopeptidase, N-terminal domain"/>
    <property type="match status" value="1"/>
</dbReference>
<feature type="signal peptide" evidence="7">
    <location>
        <begin position="1"/>
        <end position="18"/>
    </location>
</feature>
<comment type="similarity">
    <text evidence="2">Belongs to the peptidase S9A family.</text>
</comment>
<comment type="catalytic activity">
    <reaction evidence="1">
        <text>Hydrolysis of Pro-|-Xaa &gt;&gt; Ala-|-Xaa in oligopeptides.</text>
        <dbReference type="EC" id="3.4.21.26"/>
    </reaction>
</comment>
<dbReference type="InterPro" id="IPR029058">
    <property type="entry name" value="AB_hydrolase_fold"/>
</dbReference>
<dbReference type="Proteomes" id="UP001242010">
    <property type="component" value="Chromosome"/>
</dbReference>
<dbReference type="Pfam" id="PF02897">
    <property type="entry name" value="Peptidase_S9_N"/>
    <property type="match status" value="1"/>
</dbReference>
<dbReference type="EMBL" id="AP027079">
    <property type="protein sequence ID" value="BDU69172.1"/>
    <property type="molecule type" value="Genomic_DNA"/>
</dbReference>
<evidence type="ECO:0000256" key="1">
    <source>
        <dbReference type="ARBA" id="ARBA00001070"/>
    </source>
</evidence>
<feature type="chain" id="PRO_5045705080" description="prolyl oligopeptidase" evidence="7">
    <location>
        <begin position="19"/>
        <end position="719"/>
    </location>
</feature>
<name>A0ABN6UYE9_9BACT</name>
<dbReference type="InterPro" id="IPR023302">
    <property type="entry name" value="Pept_S9A_N"/>
</dbReference>
<dbReference type="PANTHER" id="PTHR42881">
    <property type="entry name" value="PROLYL ENDOPEPTIDASE"/>
    <property type="match status" value="1"/>
</dbReference>
<dbReference type="EC" id="3.4.21.26" evidence="3"/>
<feature type="domain" description="Peptidase S9 prolyl oligopeptidase catalytic" evidence="8">
    <location>
        <begin position="498"/>
        <end position="711"/>
    </location>
</feature>
<dbReference type="Pfam" id="PF00326">
    <property type="entry name" value="Peptidase_S9"/>
    <property type="match status" value="1"/>
</dbReference>
<keyword evidence="5" id="KW-0378">Hydrolase</keyword>
<dbReference type="InterPro" id="IPR001375">
    <property type="entry name" value="Peptidase_S9_cat"/>
</dbReference>
<evidence type="ECO:0000313" key="10">
    <source>
        <dbReference type="EMBL" id="BDU69172.1"/>
    </source>
</evidence>
<dbReference type="PROSITE" id="PS00708">
    <property type="entry name" value="PRO_ENDOPEP_SER"/>
    <property type="match status" value="1"/>
</dbReference>
<dbReference type="SUPFAM" id="SSF50993">
    <property type="entry name" value="Peptidase/esterase 'gauge' domain"/>
    <property type="match status" value="1"/>
</dbReference>
<reference evidence="11" key="1">
    <citation type="journal article" date="2023" name="Int. J. Syst. Evol. Microbiol.">
        <title>Mesoterricola silvestris gen. nov., sp. nov., Mesoterricola sediminis sp. nov., Geothrix oryzae sp. nov., Geothrix edaphica sp. nov., Geothrix rubra sp. nov., and Geothrix limicola sp. nov., six novel members of Acidobacteriota isolated from soils.</title>
        <authorList>
            <person name="Itoh H."/>
            <person name="Sugisawa Y."/>
            <person name="Mise K."/>
            <person name="Xu Z."/>
            <person name="Kuniyasu M."/>
            <person name="Ushijima N."/>
            <person name="Kawano K."/>
            <person name="Kobayashi E."/>
            <person name="Shiratori Y."/>
            <person name="Masuda Y."/>
            <person name="Senoo K."/>
        </authorList>
    </citation>
    <scope>NUCLEOTIDE SEQUENCE [LARGE SCALE GENOMIC DNA]</scope>
    <source>
        <strain evidence="11">Red222</strain>
    </source>
</reference>
<evidence type="ECO:0000256" key="4">
    <source>
        <dbReference type="ARBA" id="ARBA00022670"/>
    </source>
</evidence>
<keyword evidence="6" id="KW-0720">Serine protease</keyword>
<dbReference type="SUPFAM" id="SSF53474">
    <property type="entry name" value="alpha/beta-Hydrolases"/>
    <property type="match status" value="1"/>
</dbReference>
<dbReference type="InterPro" id="IPR002470">
    <property type="entry name" value="Peptidase_S9A"/>
</dbReference>
<organism evidence="10 11">
    <name type="scientific">Geothrix oryzae</name>
    <dbReference type="NCBI Taxonomy" id="2927975"/>
    <lineage>
        <taxon>Bacteria</taxon>
        <taxon>Pseudomonadati</taxon>
        <taxon>Acidobacteriota</taxon>
        <taxon>Holophagae</taxon>
        <taxon>Holophagales</taxon>
        <taxon>Holophagaceae</taxon>
        <taxon>Geothrix</taxon>
    </lineage>
</organism>
<evidence type="ECO:0000256" key="3">
    <source>
        <dbReference type="ARBA" id="ARBA00011897"/>
    </source>
</evidence>
<evidence type="ECO:0000259" key="9">
    <source>
        <dbReference type="Pfam" id="PF02897"/>
    </source>
</evidence>
<gene>
    <name evidence="10" type="ORF">GETHOR_12730</name>
</gene>
<evidence type="ECO:0000313" key="11">
    <source>
        <dbReference type="Proteomes" id="UP001242010"/>
    </source>
</evidence>
<keyword evidence="7" id="KW-0732">Signal</keyword>
<dbReference type="PRINTS" id="PR00862">
    <property type="entry name" value="PROLIGOPTASE"/>
</dbReference>
<dbReference type="InterPro" id="IPR002471">
    <property type="entry name" value="Pept_S9_AS"/>
</dbReference>
<evidence type="ECO:0000256" key="2">
    <source>
        <dbReference type="ARBA" id="ARBA00005228"/>
    </source>
</evidence>
<dbReference type="Gene3D" id="3.40.50.1820">
    <property type="entry name" value="alpha/beta hydrolase"/>
    <property type="match status" value="1"/>
</dbReference>
<evidence type="ECO:0000256" key="5">
    <source>
        <dbReference type="ARBA" id="ARBA00022801"/>
    </source>
</evidence>
<evidence type="ECO:0000256" key="7">
    <source>
        <dbReference type="SAM" id="SignalP"/>
    </source>
</evidence>
<evidence type="ECO:0000256" key="6">
    <source>
        <dbReference type="ARBA" id="ARBA00022825"/>
    </source>
</evidence>
<dbReference type="InterPro" id="IPR051167">
    <property type="entry name" value="Prolyl_oligopep/macrocyclase"/>
</dbReference>
<dbReference type="PANTHER" id="PTHR42881:SF2">
    <property type="entry name" value="PROLYL ENDOPEPTIDASE"/>
    <property type="match status" value="1"/>
</dbReference>
<proteinExistence type="inferred from homology"/>
<evidence type="ECO:0000259" key="8">
    <source>
        <dbReference type="Pfam" id="PF00326"/>
    </source>
</evidence>
<accession>A0ABN6UYE9</accession>
<keyword evidence="4" id="KW-0645">Protease</keyword>
<sequence length="719" mass="79625">MPRSLSRTCLLLALAATALVGQMPLSQPPLTYPATRKGDVVDDYHGTKVADPYRWLEDDHSAETAAWVEAQNKVTQAYLAQIPERKAIETRMTHLWNYEKYGAPSKHGKYYIYSYNSGLQNQAVVYLTERLEEKGRVFFDPNALSKDGTVSLGGMRFSEDGAFVAYSLSKGGSDVSTWKVRKVATGEDLPDTFPAGRLGVNAWAKDGSGFYYTDYPKVEAGKALTAVYKNQKLFFHKLGDPVEKDAVIYERPDQPDWGFGAAVTDDGHWLVISQRQGTERKNRVFLKDLRKAGSPVVPLFNQYDGAYAILGNDGDTFYVHTDAGAPRHRIVAVDLKDPQPKAWKDLIPEGKGRDVLAAADLFGDTFAVTWKIDALNIVKLYDLKGRFLKEIKAGGLGNLSGFNGRRQDTETFYTFTSYNQPPTLYRYDLKTGTSSVFRQPKVDIKPTDFEVKEVFYPSKDGTKVPMFLAYKKGLKLDGANPTLLYAYGGFNIAQSPNYSPVAQVWMEMGGVYAVACLRGGSEYGKTWWEAGRRETKQNVFDDFIAAGEWLIKEKYTSTPKLAIHGGSNGGLLVGACMTQRPDLFGAALPAVGVMDMLRYHTFTIGWMWKSDYMSSDTPEGFANLIKYSPLHNLKPGVKYPPTLVTTGDHDDRVVPAHSHKFIATLQADQAGSAPVLTRIETNAGHGAGKPTAKQIAERADQWAFLVKNLGMKLPAGFGR</sequence>
<dbReference type="RefSeq" id="WP_286355801.1">
    <property type="nucleotide sequence ID" value="NZ_AP027079.1"/>
</dbReference>
<keyword evidence="11" id="KW-1185">Reference proteome</keyword>
<protein>
    <recommendedName>
        <fullName evidence="3">prolyl oligopeptidase</fullName>
        <ecNumber evidence="3">3.4.21.26</ecNumber>
    </recommendedName>
</protein>
<feature type="domain" description="Peptidase S9A N-terminal" evidence="9">
    <location>
        <begin position="33"/>
        <end position="439"/>
    </location>
</feature>